<evidence type="ECO:0000313" key="2">
    <source>
        <dbReference type="EMBL" id="MCY6372558.1"/>
    </source>
</evidence>
<protein>
    <submittedName>
        <fullName evidence="2">Uncharacterized protein</fullName>
    </submittedName>
</protein>
<comment type="caution">
    <text evidence="2">The sequence shown here is derived from an EMBL/GenBank/DDBJ whole genome shotgun (WGS) entry which is preliminary data.</text>
</comment>
<dbReference type="RefSeq" id="WP_268051566.1">
    <property type="nucleotide sequence ID" value="NZ_JAPQES010000007.1"/>
</dbReference>
<accession>A0ABT4CUF5</accession>
<organism evidence="2 3">
    <name type="scientific">Clostridium ganghwense</name>
    <dbReference type="NCBI Taxonomy" id="312089"/>
    <lineage>
        <taxon>Bacteria</taxon>
        <taxon>Bacillati</taxon>
        <taxon>Bacillota</taxon>
        <taxon>Clostridia</taxon>
        <taxon>Eubacteriales</taxon>
        <taxon>Clostridiaceae</taxon>
        <taxon>Clostridium</taxon>
    </lineage>
</organism>
<evidence type="ECO:0000313" key="3">
    <source>
        <dbReference type="Proteomes" id="UP001079657"/>
    </source>
</evidence>
<feature type="coiled-coil region" evidence="1">
    <location>
        <begin position="15"/>
        <end position="67"/>
    </location>
</feature>
<sequence>MKLSFFYKCKNGKVIGKDAKYNEELEENLKNLQNLSELLEEKEIDDNDKNKLLNKDLEEIIKELRKNK</sequence>
<proteinExistence type="predicted"/>
<dbReference type="Proteomes" id="UP001079657">
    <property type="component" value="Unassembled WGS sequence"/>
</dbReference>
<keyword evidence="1" id="KW-0175">Coiled coil</keyword>
<reference evidence="2" key="1">
    <citation type="submission" date="2022-12" db="EMBL/GenBank/DDBJ databases">
        <authorList>
            <person name="Wang J."/>
        </authorList>
    </citation>
    <scope>NUCLEOTIDE SEQUENCE</scope>
    <source>
        <strain evidence="2">HY-42-06</strain>
    </source>
</reference>
<keyword evidence="3" id="KW-1185">Reference proteome</keyword>
<name>A0ABT4CUF5_9CLOT</name>
<gene>
    <name evidence="2" type="ORF">OXH55_18160</name>
</gene>
<dbReference type="EMBL" id="JAPQES010000007">
    <property type="protein sequence ID" value="MCY6372558.1"/>
    <property type="molecule type" value="Genomic_DNA"/>
</dbReference>
<evidence type="ECO:0000256" key="1">
    <source>
        <dbReference type="SAM" id="Coils"/>
    </source>
</evidence>